<evidence type="ECO:0000313" key="7">
    <source>
        <dbReference type="EMBL" id="MFC3153201.1"/>
    </source>
</evidence>
<dbReference type="PANTHER" id="PTHR35008">
    <property type="entry name" value="BLL4482 PROTEIN-RELATED"/>
    <property type="match status" value="1"/>
</dbReference>
<organism evidence="7 8">
    <name type="scientific">Litoribrevibacter euphylliae</name>
    <dbReference type="NCBI Taxonomy" id="1834034"/>
    <lineage>
        <taxon>Bacteria</taxon>
        <taxon>Pseudomonadati</taxon>
        <taxon>Pseudomonadota</taxon>
        <taxon>Gammaproteobacteria</taxon>
        <taxon>Oceanospirillales</taxon>
        <taxon>Oceanospirillaceae</taxon>
        <taxon>Litoribrevibacter</taxon>
    </lineage>
</organism>
<dbReference type="InterPro" id="IPR009056">
    <property type="entry name" value="Cyt_c-like_dom"/>
</dbReference>
<dbReference type="Proteomes" id="UP001595476">
    <property type="component" value="Unassembled WGS sequence"/>
</dbReference>
<evidence type="ECO:0000256" key="4">
    <source>
        <dbReference type="PROSITE-ProRule" id="PRU00433"/>
    </source>
</evidence>
<reference evidence="8" key="1">
    <citation type="journal article" date="2019" name="Int. J. Syst. Evol. Microbiol.">
        <title>The Global Catalogue of Microorganisms (GCM) 10K type strain sequencing project: providing services to taxonomists for standard genome sequencing and annotation.</title>
        <authorList>
            <consortium name="The Broad Institute Genomics Platform"/>
            <consortium name="The Broad Institute Genome Sequencing Center for Infectious Disease"/>
            <person name="Wu L."/>
            <person name="Ma J."/>
        </authorList>
    </citation>
    <scope>NUCLEOTIDE SEQUENCE [LARGE SCALE GENOMIC DNA]</scope>
    <source>
        <strain evidence="8">KCTC 52438</strain>
    </source>
</reference>
<dbReference type="EMBL" id="JBHRSZ010000009">
    <property type="protein sequence ID" value="MFC3153201.1"/>
    <property type="molecule type" value="Genomic_DNA"/>
</dbReference>
<dbReference type="RefSeq" id="WP_386723125.1">
    <property type="nucleotide sequence ID" value="NZ_JBHRSZ010000009.1"/>
</dbReference>
<feature type="signal peptide" evidence="5">
    <location>
        <begin position="1"/>
        <end position="23"/>
    </location>
</feature>
<evidence type="ECO:0000256" key="2">
    <source>
        <dbReference type="ARBA" id="ARBA00022723"/>
    </source>
</evidence>
<name>A0ABV7HKM8_9GAMM</name>
<feature type="chain" id="PRO_5046241080" evidence="5">
    <location>
        <begin position="24"/>
        <end position="193"/>
    </location>
</feature>
<keyword evidence="2 4" id="KW-0479">Metal-binding</keyword>
<keyword evidence="5" id="KW-0732">Signal</keyword>
<sequence length="193" mass="21772">MFKLKLGLSFLNLLLMFSSQTYAFDEIQTNSGKTLEQKEIDSWSITVYPNGRNLPEGSGNALQGERIYQDKCLMCHGPNGEQGVAPRLAGELGYPEWSNHPLLALTVGAWPHATSIFDYIRRAMPHQSPKTLSNSDVYALTAYILSLNDLIEKSTEMNRETLSNIVMPYKTKSYNAWEVEEQGRLNVIEPPQE</sequence>
<keyword evidence="1 4" id="KW-0349">Heme</keyword>
<dbReference type="InterPro" id="IPR051459">
    <property type="entry name" value="Cytochrome_c-type_DH"/>
</dbReference>
<dbReference type="PANTHER" id="PTHR35008:SF8">
    <property type="entry name" value="ALCOHOL DEHYDROGENASE CYTOCHROME C SUBUNIT"/>
    <property type="match status" value="1"/>
</dbReference>
<keyword evidence="8" id="KW-1185">Reference proteome</keyword>
<evidence type="ECO:0000256" key="1">
    <source>
        <dbReference type="ARBA" id="ARBA00022617"/>
    </source>
</evidence>
<evidence type="ECO:0000256" key="5">
    <source>
        <dbReference type="SAM" id="SignalP"/>
    </source>
</evidence>
<gene>
    <name evidence="7" type="ORF">ACFOEK_19335</name>
</gene>
<dbReference type="Pfam" id="PF13442">
    <property type="entry name" value="Cytochrome_CBB3"/>
    <property type="match status" value="1"/>
</dbReference>
<dbReference type="PROSITE" id="PS51007">
    <property type="entry name" value="CYTC"/>
    <property type="match status" value="1"/>
</dbReference>
<proteinExistence type="predicted"/>
<dbReference type="SUPFAM" id="SSF46626">
    <property type="entry name" value="Cytochrome c"/>
    <property type="match status" value="1"/>
</dbReference>
<accession>A0ABV7HKM8</accession>
<evidence type="ECO:0000256" key="3">
    <source>
        <dbReference type="ARBA" id="ARBA00023004"/>
    </source>
</evidence>
<evidence type="ECO:0000259" key="6">
    <source>
        <dbReference type="PROSITE" id="PS51007"/>
    </source>
</evidence>
<keyword evidence="3 4" id="KW-0408">Iron</keyword>
<evidence type="ECO:0000313" key="8">
    <source>
        <dbReference type="Proteomes" id="UP001595476"/>
    </source>
</evidence>
<comment type="caution">
    <text evidence="7">The sequence shown here is derived from an EMBL/GenBank/DDBJ whole genome shotgun (WGS) entry which is preliminary data.</text>
</comment>
<protein>
    <submittedName>
        <fullName evidence="7">C-type cytochrome</fullName>
    </submittedName>
</protein>
<dbReference type="InterPro" id="IPR036909">
    <property type="entry name" value="Cyt_c-like_dom_sf"/>
</dbReference>
<dbReference type="Gene3D" id="1.10.760.10">
    <property type="entry name" value="Cytochrome c-like domain"/>
    <property type="match status" value="1"/>
</dbReference>
<feature type="domain" description="Cytochrome c" evidence="6">
    <location>
        <begin position="59"/>
        <end position="148"/>
    </location>
</feature>